<dbReference type="Proteomes" id="UP000278756">
    <property type="component" value="Chromosome 1"/>
</dbReference>
<keyword evidence="4 7" id="KW-0378">Hydrolase</keyword>
<evidence type="ECO:0000256" key="6">
    <source>
        <dbReference type="ARBA" id="ARBA00023049"/>
    </source>
</evidence>
<reference evidence="10" key="2">
    <citation type="journal article" date="2017" name="Plant Physiol. Biochem.">
        <title>Differential oxidative and antioxidative response of duckweed Lemna minor toward plant growth promoting/inhibiting bacteria.</title>
        <authorList>
            <person name="Ishizawa H."/>
            <person name="Kuroda M."/>
            <person name="Morikawa M."/>
            <person name="Ike M."/>
        </authorList>
    </citation>
    <scope>NUCLEOTIDE SEQUENCE [LARGE SCALE GENOMIC DNA]</scope>
    <source>
        <strain evidence="10">M6</strain>
    </source>
</reference>
<dbReference type="FunFam" id="3.40.390.10:FF:000009">
    <property type="entry name" value="Oligopeptidase A"/>
    <property type="match status" value="1"/>
</dbReference>
<comment type="similarity">
    <text evidence="1 7">Belongs to the peptidase M3 family.</text>
</comment>
<evidence type="ECO:0000256" key="7">
    <source>
        <dbReference type="RuleBase" id="RU003435"/>
    </source>
</evidence>
<dbReference type="Gene3D" id="1.10.1370.10">
    <property type="entry name" value="Neurolysin, domain 3"/>
    <property type="match status" value="1"/>
</dbReference>
<evidence type="ECO:0000256" key="2">
    <source>
        <dbReference type="ARBA" id="ARBA00022670"/>
    </source>
</evidence>
<dbReference type="InterPro" id="IPR024079">
    <property type="entry name" value="MetalloPept_cat_dom_sf"/>
</dbReference>
<gene>
    <name evidence="9" type="ORF">EM6_1990</name>
</gene>
<evidence type="ECO:0000256" key="1">
    <source>
        <dbReference type="ARBA" id="ARBA00006040"/>
    </source>
</evidence>
<evidence type="ECO:0000256" key="3">
    <source>
        <dbReference type="ARBA" id="ARBA00022723"/>
    </source>
</evidence>
<dbReference type="PANTHER" id="PTHR43660">
    <property type="entry name" value="DIPEPTIDYL CARBOXYPEPTIDASE"/>
    <property type="match status" value="1"/>
</dbReference>
<proteinExistence type="inferred from homology"/>
<keyword evidence="5 7" id="KW-0862">Zinc</keyword>
<name>A0A3G9G239_9CAUL</name>
<keyword evidence="3 7" id="KW-0479">Metal-binding</keyword>
<dbReference type="InterPro" id="IPR024080">
    <property type="entry name" value="Neurolysin/TOP_N"/>
</dbReference>
<dbReference type="GO" id="GO:0008241">
    <property type="term" value="F:peptidyl-dipeptidase activity"/>
    <property type="evidence" value="ECO:0007669"/>
    <property type="project" value="UniProtKB-EC"/>
</dbReference>
<dbReference type="InterPro" id="IPR001567">
    <property type="entry name" value="Pept_M3A_M3B_dom"/>
</dbReference>
<dbReference type="Gene3D" id="3.40.390.10">
    <property type="entry name" value="Collagenase (Catalytic Domain)"/>
    <property type="match status" value="1"/>
</dbReference>
<reference evidence="10" key="1">
    <citation type="journal article" date="2017" name="Biotechnol. Biofuels">
        <title>Evaluation of environmental bacterial communities as a factor affecting the growth of duckweed Lemna minor.</title>
        <authorList>
            <person name="Ishizawa H."/>
            <person name="Kuroda M."/>
            <person name="Morikawa M."/>
            <person name="Ike M."/>
        </authorList>
    </citation>
    <scope>NUCLEOTIDE SEQUENCE [LARGE SCALE GENOMIC DNA]</scope>
    <source>
        <strain evidence="10">M6</strain>
    </source>
</reference>
<accession>A0A3G9G239</accession>
<dbReference type="SUPFAM" id="SSF55486">
    <property type="entry name" value="Metalloproteases ('zincins'), catalytic domain"/>
    <property type="match status" value="1"/>
</dbReference>
<evidence type="ECO:0000256" key="5">
    <source>
        <dbReference type="ARBA" id="ARBA00022833"/>
    </source>
</evidence>
<dbReference type="InterPro" id="IPR045090">
    <property type="entry name" value="Pept_M3A_M3B"/>
</dbReference>
<organism evidence="9 10">
    <name type="scientific">Asticcacaulis excentricus</name>
    <dbReference type="NCBI Taxonomy" id="78587"/>
    <lineage>
        <taxon>Bacteria</taxon>
        <taxon>Pseudomonadati</taxon>
        <taxon>Pseudomonadota</taxon>
        <taxon>Alphaproteobacteria</taxon>
        <taxon>Caulobacterales</taxon>
        <taxon>Caulobacteraceae</taxon>
        <taxon>Asticcacaulis</taxon>
    </lineage>
</organism>
<sequence>MIANGTDLAALGVYAGVHNRIQEQQMEMDRRMVIGLMTSAGLMPGVALAATGASALTVEWTGPYGGIPPFDKVKIADFEAAFDAAMTAQRQEIAAITQNKAAPTFENTVVALERSGQEMERVSTLYGVWSGGLSTPELQAIAKRLSPKLAAFGDEINQNEALFQKIKSVYDRRATFKLTPEQDRLLWVTYNGFVRSGAALTPQAKARVAEINKELSVLFNQFSDNLLHDEEQVLYLSKDELPGVPDGFMASAAASAKAAGKDGLYAIPNTRSAMEPVTTFCTNRATREKVWRLFVNRGDNGDQWDNNALIKKILKLRVERAKLRGYKTHAHWRVENAMAKTPENAMQLMESVWPAAVKRVHEEVADMQKVADAEKAGITIEPWDYRFYAEKVRKARYDLDENEIKPYLQLDKLVEGMFWAASQSYGFTFKKVAGLPVFHEDVTTYEVLRDGKVSGLFYFDPYARKGKRSGAWMNAYRSQSKEDGKAILPIVSNNSNFIEAAPGEPILISWDDATTLFHEFGHAIHGLSSNVTYASLSGTSVARDYVEFPSQVNERWLSTPEVLSRFALHYKTGEPMPAALLEKIKKADTFNQGFGTVEYLSSALIDMKLHLAGDADIDPDAFEREELNKLGMPKEIVMRHRTPQFAHVFSSDGYSAGYYSYLWADVVAADCSEAFAEAPKGFYDQTVAGRMLKYTLSVGNTIDPAEAYRQFRGRDADPKALMRARGFA</sequence>
<dbReference type="AlphaFoldDB" id="A0A3G9G239"/>
<dbReference type="InterPro" id="IPR034005">
    <property type="entry name" value="M3A_DCP"/>
</dbReference>
<dbReference type="GO" id="GO:0004222">
    <property type="term" value="F:metalloendopeptidase activity"/>
    <property type="evidence" value="ECO:0007669"/>
    <property type="project" value="InterPro"/>
</dbReference>
<evidence type="ECO:0000313" key="10">
    <source>
        <dbReference type="Proteomes" id="UP000278756"/>
    </source>
</evidence>
<dbReference type="CDD" id="cd06456">
    <property type="entry name" value="M3A_DCP"/>
    <property type="match status" value="1"/>
</dbReference>
<evidence type="ECO:0000313" key="9">
    <source>
        <dbReference type="EMBL" id="BBF81392.1"/>
    </source>
</evidence>
<feature type="domain" description="Peptidase M3A/M3B catalytic" evidence="8">
    <location>
        <begin position="281"/>
        <end position="726"/>
    </location>
</feature>
<keyword evidence="6 7" id="KW-0482">Metalloprotease</keyword>
<evidence type="ECO:0000256" key="4">
    <source>
        <dbReference type="ARBA" id="ARBA00022801"/>
    </source>
</evidence>
<dbReference type="GO" id="GO:0046872">
    <property type="term" value="F:metal ion binding"/>
    <property type="evidence" value="ECO:0007669"/>
    <property type="project" value="UniProtKB-UniRule"/>
</dbReference>
<dbReference type="Gene3D" id="1.20.1050.40">
    <property type="entry name" value="Endopeptidase. Chain P, domain 1"/>
    <property type="match status" value="1"/>
</dbReference>
<dbReference type="EC" id="3.4.15.5" evidence="9"/>
<dbReference type="GO" id="GO:0004180">
    <property type="term" value="F:carboxypeptidase activity"/>
    <property type="evidence" value="ECO:0007669"/>
    <property type="project" value="UniProtKB-KW"/>
</dbReference>
<dbReference type="GO" id="GO:0005829">
    <property type="term" value="C:cytosol"/>
    <property type="evidence" value="ECO:0007669"/>
    <property type="project" value="TreeGrafter"/>
</dbReference>
<comment type="cofactor">
    <cofactor evidence="7">
        <name>Zn(2+)</name>
        <dbReference type="ChEBI" id="CHEBI:29105"/>
    </cofactor>
    <text evidence="7">Binds 1 zinc ion.</text>
</comment>
<keyword evidence="2 7" id="KW-0645">Protease</keyword>
<evidence type="ECO:0000259" key="8">
    <source>
        <dbReference type="Pfam" id="PF01432"/>
    </source>
</evidence>
<keyword evidence="9" id="KW-0121">Carboxypeptidase</keyword>
<dbReference type="EMBL" id="AP018827">
    <property type="protein sequence ID" value="BBF81392.1"/>
    <property type="molecule type" value="Genomic_DNA"/>
</dbReference>
<dbReference type="InterPro" id="IPR024077">
    <property type="entry name" value="Neurolysin/TOP_dom2"/>
</dbReference>
<dbReference type="PANTHER" id="PTHR43660:SF1">
    <property type="entry name" value="DIPEPTIDYL CARBOXYPEPTIDASE"/>
    <property type="match status" value="1"/>
</dbReference>
<dbReference type="GO" id="GO:0006508">
    <property type="term" value="P:proteolysis"/>
    <property type="evidence" value="ECO:0007669"/>
    <property type="project" value="UniProtKB-KW"/>
</dbReference>
<dbReference type="Pfam" id="PF01432">
    <property type="entry name" value="Peptidase_M3"/>
    <property type="match status" value="1"/>
</dbReference>
<protein>
    <submittedName>
        <fullName evidence="9">Dipeptidyl carboxypeptidase Dcp</fullName>
        <ecNumber evidence="9">3.4.15.5</ecNumber>
    </submittedName>
</protein>